<evidence type="ECO:0000313" key="3">
    <source>
        <dbReference type="Proteomes" id="UP000252199"/>
    </source>
</evidence>
<feature type="transmembrane region" description="Helical" evidence="1">
    <location>
        <begin position="81"/>
        <end position="99"/>
    </location>
</feature>
<dbReference type="AlphaFoldDB" id="A0ABD7FYX0"/>
<gene>
    <name evidence="2" type="ORF">DLR72_02145</name>
</gene>
<organism evidence="2 3">
    <name type="scientific">Vibrio paracholerae</name>
    <dbReference type="NCBI Taxonomy" id="650003"/>
    <lineage>
        <taxon>Bacteria</taxon>
        <taxon>Pseudomonadati</taxon>
        <taxon>Pseudomonadota</taxon>
        <taxon>Gammaproteobacteria</taxon>
        <taxon>Vibrionales</taxon>
        <taxon>Vibrionaceae</taxon>
        <taxon>Vibrio</taxon>
    </lineage>
</organism>
<feature type="transmembrane region" description="Helical" evidence="1">
    <location>
        <begin position="28"/>
        <end position="50"/>
    </location>
</feature>
<dbReference type="RefSeq" id="WP_146779409.1">
    <property type="nucleotide sequence ID" value="NZ_CAWQMY010000024.1"/>
</dbReference>
<keyword evidence="1" id="KW-0472">Membrane</keyword>
<evidence type="ECO:0000256" key="1">
    <source>
        <dbReference type="SAM" id="Phobius"/>
    </source>
</evidence>
<name>A0ABD7FYX0_9VIBR</name>
<accession>A0ABD7FYX0</accession>
<evidence type="ECO:0000313" key="2">
    <source>
        <dbReference type="EMBL" id="RBM71865.1"/>
    </source>
</evidence>
<dbReference type="EMBL" id="QKKU01000012">
    <property type="protein sequence ID" value="RBM71865.1"/>
    <property type="molecule type" value="Genomic_DNA"/>
</dbReference>
<proteinExistence type="predicted"/>
<reference evidence="2 3" key="1">
    <citation type="submission" date="2018-06" db="EMBL/GenBank/DDBJ databases">
        <title>Draft genome sequences of nine Vibrio sp. clinical isolates from across the United States representing the closest known relative of Vibrio cholerae.</title>
        <authorList>
            <person name="Islam M.T."/>
            <person name="Liang K."/>
            <person name="Im M.S."/>
            <person name="Winkjer J."/>
            <person name="Busby S."/>
            <person name="Batra D."/>
            <person name="Rowe L."/>
            <person name="Tarr C.L."/>
            <person name="Boucher Y."/>
        </authorList>
    </citation>
    <scope>NUCLEOTIDE SEQUENCE [LARGE SCALE GENOMIC DNA]</scope>
    <source>
        <strain evidence="2 3">2017V-1110</strain>
    </source>
</reference>
<comment type="caution">
    <text evidence="2">The sequence shown here is derived from an EMBL/GenBank/DDBJ whole genome shotgun (WGS) entry which is preliminary data.</text>
</comment>
<dbReference type="Proteomes" id="UP000252199">
    <property type="component" value="Unassembled WGS sequence"/>
</dbReference>
<keyword evidence="1" id="KW-0812">Transmembrane</keyword>
<keyword evidence="1" id="KW-1133">Transmembrane helix</keyword>
<protein>
    <submittedName>
        <fullName evidence="2">Uncharacterized protein</fullName>
    </submittedName>
</protein>
<feature type="transmembrane region" description="Helical" evidence="1">
    <location>
        <begin position="105"/>
        <end position="126"/>
    </location>
</feature>
<sequence>MHNTIEVISELYTGSILDALITNLRKDVFSNLTDTITLFAALAAIALPLAQQTFQWASDKYRSDHLIDYIESSSPIHPKTLNKLLIIYAVLVVAFKFLSPLLNDFFFVPIFLLLSVFFIFNVLLLIKYLSHGYDMGKGLISIRNKILSSGIDLNKNMYSAVDVAMLSDFESYMLENDPLCTDFSQEFTYIRYAMLKNINTLDESTLLAYTKGIRKALSFIPNTSSDIKYLRIAHSYVFFVQALICHDSKYFYLLNELVETANSVERSRSGIDKPMLHGLVFQNITFREEWPDGLVDALIRHFEHLTQTCIYLGDSQQLVYLYKEFNESLGFRENSTSEIRNIFFNSLKSYNHYDRLNELVDKFIEDEEKESFKEEVSKLLHNDEQYNKDLFKTFFHDLRCYKFQQQAKIAFDYFLAEVARNDIKIVLSIAELRNPIGSNINMLGYDLIPTSIEDIVCRISKIGQKFEERIFRDEKYHQHLLKGYV</sequence>
<feature type="non-terminal residue" evidence="2">
    <location>
        <position position="485"/>
    </location>
</feature>